<reference evidence="2 3" key="1">
    <citation type="submission" date="2019-08" db="EMBL/GenBank/DDBJ databases">
        <title>Complete genome sequence of Terriglobus albidus strain ORNL.</title>
        <authorList>
            <person name="Podar M."/>
        </authorList>
    </citation>
    <scope>NUCLEOTIDE SEQUENCE [LARGE SCALE GENOMIC DNA]</scope>
    <source>
        <strain evidence="2 3">ORNL</strain>
    </source>
</reference>
<dbReference type="EMBL" id="CP042806">
    <property type="protein sequence ID" value="QEE29904.1"/>
    <property type="molecule type" value="Genomic_DNA"/>
</dbReference>
<feature type="region of interest" description="Disordered" evidence="1">
    <location>
        <begin position="19"/>
        <end position="81"/>
    </location>
</feature>
<dbReference type="Proteomes" id="UP000321820">
    <property type="component" value="Chromosome"/>
</dbReference>
<organism evidence="2 3">
    <name type="scientific">Terriglobus albidus</name>
    <dbReference type="NCBI Taxonomy" id="1592106"/>
    <lineage>
        <taxon>Bacteria</taxon>
        <taxon>Pseudomonadati</taxon>
        <taxon>Acidobacteriota</taxon>
        <taxon>Terriglobia</taxon>
        <taxon>Terriglobales</taxon>
        <taxon>Acidobacteriaceae</taxon>
        <taxon>Terriglobus</taxon>
    </lineage>
</organism>
<dbReference type="PROSITE" id="PS51257">
    <property type="entry name" value="PROKAR_LIPOPROTEIN"/>
    <property type="match status" value="1"/>
</dbReference>
<dbReference type="KEGG" id="talb:FTW19_19140"/>
<dbReference type="AlphaFoldDB" id="A0A5B9EE08"/>
<protein>
    <submittedName>
        <fullName evidence="2">Uncharacterized protein</fullName>
    </submittedName>
</protein>
<evidence type="ECO:0000256" key="1">
    <source>
        <dbReference type="SAM" id="MobiDB-lite"/>
    </source>
</evidence>
<evidence type="ECO:0000313" key="2">
    <source>
        <dbReference type="EMBL" id="QEE29904.1"/>
    </source>
</evidence>
<sequence length="246" mass="23723">MSRSFSLVATLILATVGFTGCKSSQPTTPPGQSPDSASQPANSQPAPAGTATAPSGTAGSSAAPREARAPRPAAPAAPVVTTVTVPDGTRVGVRVNQTISAKTSNVGDGWSGVLNAPIVVGETTVFPRGTEVSGTVIAAKGQGRFKGAGALGIELSEIGGMRVSSSPYEVAVKGKGKRTTGFIAGGAGLGALIGGLAGGGKGAAIGAASGAGAGTAGAAFTGNKDVTIPAETLINFTLTAPLTVRK</sequence>
<dbReference type="RefSeq" id="WP_147649174.1">
    <property type="nucleotide sequence ID" value="NZ_CP042806.1"/>
</dbReference>
<name>A0A5B9EE08_9BACT</name>
<accession>A0A5B9EE08</accession>
<proteinExistence type="predicted"/>
<keyword evidence="3" id="KW-1185">Reference proteome</keyword>
<evidence type="ECO:0000313" key="3">
    <source>
        <dbReference type="Proteomes" id="UP000321820"/>
    </source>
</evidence>
<gene>
    <name evidence="2" type="ORF">FTW19_19140</name>
</gene>
<dbReference type="OrthoDB" id="122759at2"/>
<feature type="compositionally biased region" description="Low complexity" evidence="1">
    <location>
        <begin position="33"/>
        <end position="81"/>
    </location>
</feature>